<protein>
    <recommendedName>
        <fullName evidence="3">Nucleotidyltransferase family protein</fullName>
    </recommendedName>
</protein>
<dbReference type="RefSeq" id="WP_242374055.1">
    <property type="nucleotide sequence ID" value="NZ_JAKRKC020000001.1"/>
</dbReference>
<dbReference type="Proteomes" id="UP001317259">
    <property type="component" value="Unassembled WGS sequence"/>
</dbReference>
<evidence type="ECO:0008006" key="3">
    <source>
        <dbReference type="Google" id="ProtNLM"/>
    </source>
</evidence>
<organism evidence="1 2">
    <name type="scientific">Actinomadura luzonensis</name>
    <dbReference type="NCBI Taxonomy" id="2805427"/>
    <lineage>
        <taxon>Bacteria</taxon>
        <taxon>Bacillati</taxon>
        <taxon>Actinomycetota</taxon>
        <taxon>Actinomycetes</taxon>
        <taxon>Streptosporangiales</taxon>
        <taxon>Thermomonosporaceae</taxon>
        <taxon>Actinomadura</taxon>
    </lineage>
</organism>
<evidence type="ECO:0000313" key="2">
    <source>
        <dbReference type="Proteomes" id="UP001317259"/>
    </source>
</evidence>
<sequence>MNNPPLHLTDVTTALTTTLDALARLATAPAYRVCGTSAALLQGVPLPAGDLDLLLATRADLDAFAAALAPFPCLRPASWLPESSQYFAGFAVNGVRVELSTVERPTDADALECAGTGPWQHHVLIGCGPHQVPVVRLELRLATELLRDRPDRYLPLLRHLSTHGFDPALLHRATTACHLPPHHRRLLRNHLR</sequence>
<accession>A0ABT0FQ35</accession>
<evidence type="ECO:0000313" key="1">
    <source>
        <dbReference type="EMBL" id="MCK2214452.1"/>
    </source>
</evidence>
<dbReference type="EMBL" id="JAKRKC020000001">
    <property type="protein sequence ID" value="MCK2214452.1"/>
    <property type="molecule type" value="Genomic_DNA"/>
</dbReference>
<keyword evidence="2" id="KW-1185">Reference proteome</keyword>
<reference evidence="1 2" key="1">
    <citation type="submission" date="2022-04" db="EMBL/GenBank/DDBJ databases">
        <title>Genome draft of Actinomadura sp. ATCC 31491.</title>
        <authorList>
            <person name="Shi X."/>
            <person name="Du Y."/>
        </authorList>
    </citation>
    <scope>NUCLEOTIDE SEQUENCE [LARGE SCALE GENOMIC DNA]</scope>
    <source>
        <strain evidence="1 2">ATCC 31491</strain>
    </source>
</reference>
<name>A0ABT0FQ35_9ACTN</name>
<comment type="caution">
    <text evidence="1">The sequence shown here is derived from an EMBL/GenBank/DDBJ whole genome shotgun (WGS) entry which is preliminary data.</text>
</comment>
<gene>
    <name evidence="1" type="ORF">MF672_011720</name>
</gene>
<proteinExistence type="predicted"/>